<dbReference type="EMBL" id="MU007009">
    <property type="protein sequence ID" value="KAF2436781.1"/>
    <property type="molecule type" value="Genomic_DNA"/>
</dbReference>
<dbReference type="PANTHER" id="PTHR11709">
    <property type="entry name" value="MULTI-COPPER OXIDASE"/>
    <property type="match status" value="1"/>
</dbReference>
<dbReference type="Pfam" id="PF07732">
    <property type="entry name" value="Cu-oxidase_3"/>
    <property type="match status" value="1"/>
</dbReference>
<dbReference type="AlphaFoldDB" id="A0A9P4P5A1"/>
<dbReference type="SUPFAM" id="SSF49503">
    <property type="entry name" value="Cupredoxins"/>
    <property type="match status" value="3"/>
</dbReference>
<dbReference type="InterPro" id="IPR001117">
    <property type="entry name" value="Cu-oxidase_2nd"/>
</dbReference>
<protein>
    <recommendedName>
        <fullName evidence="10">Multicopper oxidase</fullName>
    </recommendedName>
</protein>
<dbReference type="PANTHER" id="PTHR11709:SF414">
    <property type="entry name" value="ADR239WP"/>
    <property type="match status" value="1"/>
</dbReference>
<sequence length="573" mass="65208">MIRRRYILDPDWDFAAPNMTRNFHWVIEDAIRNPDGVYRPMVLVNQQFPGPLIECNEGDTIIVEVENKATNATSIHWHGIYQNGTSFMDGTVGITQCPIAPGAQFVYNFTVTGQSGSYWYHAHHSMQASDGLFGPLIVHARNERRVQPIPYTTDRIVMVHDYYYDLTSALMMQYLAPDRENAEPVPDSALINGKGIRDCKEVSSRKCDGFSAVMETLKLERNKNHRLRFINVGAFAEFQIQIDNHDFAVTEVDGTDVVGPNRYHRLNILPAQRYSIVLSTNITTVDNFWLRARMVTTCFAEENPVMQPEVRGIVHYTDSPKTDLTPITPTTKDWPDVVELECRDLNTSDLRPIVAIQAPAKADAVVNLRSNFEIGDWRLSRGFINQTSYRPNLRNPSLHRTLNGFQNQNSSFEGDSKDSDTFVNTKAFDIKRELVYQTTGIVTLDIIISNFDDGAHPFHLHGYKFWVLAHGSGYLDPALYDTIDLSNPLRRDTATVEAFGWVLLRFVADNPGMWAFHCHVSWHAEAGLLMQFLTRSDVMKDWVIPDEQRRLCLLEGAEKGKNPDDNIWFGDTG</sequence>
<dbReference type="InterPro" id="IPR045087">
    <property type="entry name" value="Cu-oxidase_fam"/>
</dbReference>
<evidence type="ECO:0000259" key="5">
    <source>
        <dbReference type="Pfam" id="PF00394"/>
    </source>
</evidence>
<comment type="caution">
    <text evidence="8">The sequence shown here is derived from an EMBL/GenBank/DDBJ whole genome shotgun (WGS) entry which is preliminary data.</text>
</comment>
<dbReference type="InterPro" id="IPR011706">
    <property type="entry name" value="Cu-oxidase_C"/>
</dbReference>
<dbReference type="InterPro" id="IPR002355">
    <property type="entry name" value="Cu_oxidase_Cu_BS"/>
</dbReference>
<gene>
    <name evidence="8" type="ORF">EJ08DRAFT_2725</name>
</gene>
<keyword evidence="4" id="KW-0186">Copper</keyword>
<dbReference type="GO" id="GO:0016491">
    <property type="term" value="F:oxidoreductase activity"/>
    <property type="evidence" value="ECO:0007669"/>
    <property type="project" value="UniProtKB-KW"/>
</dbReference>
<keyword evidence="2" id="KW-0479">Metal-binding</keyword>
<accession>A0A9P4P5A1</accession>
<dbReference type="Pfam" id="PF00394">
    <property type="entry name" value="Cu-oxidase"/>
    <property type="match status" value="1"/>
</dbReference>
<dbReference type="InterPro" id="IPR008972">
    <property type="entry name" value="Cupredoxin"/>
</dbReference>
<reference evidence="8" key="1">
    <citation type="journal article" date="2020" name="Stud. Mycol.">
        <title>101 Dothideomycetes genomes: a test case for predicting lifestyles and emergence of pathogens.</title>
        <authorList>
            <person name="Haridas S."/>
            <person name="Albert R."/>
            <person name="Binder M."/>
            <person name="Bloem J."/>
            <person name="Labutti K."/>
            <person name="Salamov A."/>
            <person name="Andreopoulos B."/>
            <person name="Baker S."/>
            <person name="Barry K."/>
            <person name="Bills G."/>
            <person name="Bluhm B."/>
            <person name="Cannon C."/>
            <person name="Castanera R."/>
            <person name="Culley D."/>
            <person name="Daum C."/>
            <person name="Ezra D."/>
            <person name="Gonzalez J."/>
            <person name="Henrissat B."/>
            <person name="Kuo A."/>
            <person name="Liang C."/>
            <person name="Lipzen A."/>
            <person name="Lutzoni F."/>
            <person name="Magnuson J."/>
            <person name="Mondo S."/>
            <person name="Nolan M."/>
            <person name="Ohm R."/>
            <person name="Pangilinan J."/>
            <person name="Park H.-J."/>
            <person name="Ramirez L."/>
            <person name="Alfaro M."/>
            <person name="Sun H."/>
            <person name="Tritt A."/>
            <person name="Yoshinaga Y."/>
            <person name="Zwiers L.-H."/>
            <person name="Turgeon B."/>
            <person name="Goodwin S."/>
            <person name="Spatafora J."/>
            <person name="Crous P."/>
            <person name="Grigoriev I."/>
        </authorList>
    </citation>
    <scope>NUCLEOTIDE SEQUENCE</scope>
    <source>
        <strain evidence="8">CBS 130266</strain>
    </source>
</reference>
<keyword evidence="3" id="KW-0560">Oxidoreductase</keyword>
<evidence type="ECO:0000256" key="1">
    <source>
        <dbReference type="ARBA" id="ARBA00010609"/>
    </source>
</evidence>
<dbReference type="InterPro" id="IPR033138">
    <property type="entry name" value="Cu_oxidase_CS"/>
</dbReference>
<dbReference type="Pfam" id="PF07731">
    <property type="entry name" value="Cu-oxidase_2"/>
    <property type="match status" value="1"/>
</dbReference>
<dbReference type="Proteomes" id="UP000800235">
    <property type="component" value="Unassembled WGS sequence"/>
</dbReference>
<evidence type="ECO:0000256" key="4">
    <source>
        <dbReference type="ARBA" id="ARBA00023008"/>
    </source>
</evidence>
<comment type="similarity">
    <text evidence="1">Belongs to the multicopper oxidase family.</text>
</comment>
<evidence type="ECO:0000259" key="6">
    <source>
        <dbReference type="Pfam" id="PF07731"/>
    </source>
</evidence>
<dbReference type="Gene3D" id="2.60.40.420">
    <property type="entry name" value="Cupredoxins - blue copper proteins"/>
    <property type="match status" value="3"/>
</dbReference>
<evidence type="ECO:0000256" key="3">
    <source>
        <dbReference type="ARBA" id="ARBA00023002"/>
    </source>
</evidence>
<dbReference type="FunFam" id="2.60.40.420:FF:000071">
    <property type="entry name" value="Conidial pigment biosynthesis oxidase Abr1/brown 1"/>
    <property type="match status" value="1"/>
</dbReference>
<evidence type="ECO:0000313" key="8">
    <source>
        <dbReference type="EMBL" id="KAF2436781.1"/>
    </source>
</evidence>
<proteinExistence type="inferred from homology"/>
<feature type="domain" description="Plastocyanin-like" evidence="6">
    <location>
        <begin position="412"/>
        <end position="536"/>
    </location>
</feature>
<keyword evidence="9" id="KW-1185">Reference proteome</keyword>
<dbReference type="InterPro" id="IPR011707">
    <property type="entry name" value="Cu-oxidase-like_N"/>
</dbReference>
<evidence type="ECO:0000259" key="7">
    <source>
        <dbReference type="Pfam" id="PF07732"/>
    </source>
</evidence>
<dbReference type="CDD" id="cd13857">
    <property type="entry name" value="CuRO_1_Diphenol_Ox"/>
    <property type="match status" value="1"/>
</dbReference>
<evidence type="ECO:0000313" key="9">
    <source>
        <dbReference type="Proteomes" id="UP000800235"/>
    </source>
</evidence>
<dbReference type="PROSITE" id="PS00080">
    <property type="entry name" value="MULTICOPPER_OXIDASE2"/>
    <property type="match status" value="1"/>
</dbReference>
<dbReference type="OrthoDB" id="2121828at2759"/>
<evidence type="ECO:0000256" key="2">
    <source>
        <dbReference type="ARBA" id="ARBA00022723"/>
    </source>
</evidence>
<evidence type="ECO:0008006" key="10">
    <source>
        <dbReference type="Google" id="ProtNLM"/>
    </source>
</evidence>
<feature type="domain" description="Plastocyanin-like" evidence="7">
    <location>
        <begin position="32"/>
        <end position="142"/>
    </location>
</feature>
<feature type="domain" description="Plastocyanin-like" evidence="5">
    <location>
        <begin position="155"/>
        <end position="317"/>
    </location>
</feature>
<organism evidence="8 9">
    <name type="scientific">Tothia fuscella</name>
    <dbReference type="NCBI Taxonomy" id="1048955"/>
    <lineage>
        <taxon>Eukaryota</taxon>
        <taxon>Fungi</taxon>
        <taxon>Dikarya</taxon>
        <taxon>Ascomycota</taxon>
        <taxon>Pezizomycotina</taxon>
        <taxon>Dothideomycetes</taxon>
        <taxon>Pleosporomycetidae</taxon>
        <taxon>Venturiales</taxon>
        <taxon>Cylindrosympodiaceae</taxon>
        <taxon>Tothia</taxon>
    </lineage>
</organism>
<name>A0A9P4P5A1_9PEZI</name>
<dbReference type="CDD" id="cd13910">
    <property type="entry name" value="CuRO_3_MCO_like_4"/>
    <property type="match status" value="1"/>
</dbReference>
<dbReference type="GO" id="GO:0005507">
    <property type="term" value="F:copper ion binding"/>
    <property type="evidence" value="ECO:0007669"/>
    <property type="project" value="InterPro"/>
</dbReference>
<dbReference type="PROSITE" id="PS00079">
    <property type="entry name" value="MULTICOPPER_OXIDASE1"/>
    <property type="match status" value="1"/>
</dbReference>